<gene>
    <name evidence="2" type="ORF">GII36_03365</name>
</gene>
<evidence type="ECO:0000313" key="2">
    <source>
        <dbReference type="EMBL" id="QHN42878.1"/>
    </source>
</evidence>
<proteinExistence type="predicted"/>
<accession>A0A857ML99</accession>
<evidence type="ECO:0000259" key="1">
    <source>
        <dbReference type="Pfam" id="PF12728"/>
    </source>
</evidence>
<protein>
    <submittedName>
        <fullName evidence="2">Helix-turn-helix domain-containing protein</fullName>
    </submittedName>
</protein>
<evidence type="ECO:0000313" key="3">
    <source>
        <dbReference type="Proteomes" id="UP001059824"/>
    </source>
</evidence>
<name>A0A857ML99_9BACT</name>
<dbReference type="AlphaFoldDB" id="A0A857ML99"/>
<sequence>MNKNDSRNDSHYPLDFDSKGSVNVSAANGRHQLKMQLLSLKEAKEILGIGDWMLFQLLRSNAIKSVKIGNRRLISVHALEEYIIKLEEESEVRGNYGY</sequence>
<reference evidence="2" key="1">
    <citation type="journal article" date="2021" name="Nat. Microbiol.">
        <title>Cocultivation of an ultrasmall environmental parasitic bacterium with lytic ability against bacteria associated with wastewater foams.</title>
        <authorList>
            <person name="Batinovic S."/>
            <person name="Rose J.J.A."/>
            <person name="Ratcliffe J."/>
            <person name="Seviour R.J."/>
            <person name="Petrovski S."/>
        </authorList>
    </citation>
    <scope>NUCLEOTIDE SEQUENCE</scope>
    <source>
        <strain evidence="2">JR1</strain>
    </source>
</reference>
<dbReference type="InterPro" id="IPR041657">
    <property type="entry name" value="HTH_17"/>
</dbReference>
<dbReference type="EMBL" id="CP045921">
    <property type="protein sequence ID" value="QHN42878.1"/>
    <property type="molecule type" value="Genomic_DNA"/>
</dbReference>
<keyword evidence="3" id="KW-1185">Reference proteome</keyword>
<dbReference type="KEGG" id="mama:GII36_03365"/>
<organism evidence="2 3">
    <name type="scientific">Candidatus Mycosynbacter amalyticus</name>
    <dbReference type="NCBI Taxonomy" id="2665156"/>
    <lineage>
        <taxon>Bacteria</taxon>
        <taxon>Candidatus Saccharimonadota</taxon>
        <taxon>Candidatus Saccharimonadota incertae sedis</taxon>
        <taxon>Candidatus Mycosynbacter</taxon>
    </lineage>
</organism>
<dbReference type="Proteomes" id="UP001059824">
    <property type="component" value="Chromosome"/>
</dbReference>
<dbReference type="Pfam" id="PF12728">
    <property type="entry name" value="HTH_17"/>
    <property type="match status" value="1"/>
</dbReference>
<dbReference type="RefSeq" id="WP_260762460.1">
    <property type="nucleotide sequence ID" value="NZ_CP045921.1"/>
</dbReference>
<feature type="domain" description="Helix-turn-helix" evidence="1">
    <location>
        <begin position="37"/>
        <end position="83"/>
    </location>
</feature>